<evidence type="ECO:0000313" key="3">
    <source>
        <dbReference type="Proteomes" id="UP000192678"/>
    </source>
</evidence>
<reference evidence="2 3" key="1">
    <citation type="submission" date="2017-04" db="EMBL/GenBank/DDBJ databases">
        <authorList>
            <person name="Afonso C.L."/>
            <person name="Miller P.J."/>
            <person name="Scott M.A."/>
            <person name="Spackman E."/>
            <person name="Goraichik I."/>
            <person name="Dimitrov K.M."/>
            <person name="Suarez D.L."/>
            <person name="Swayne D.E."/>
        </authorList>
    </citation>
    <scope>NUCLEOTIDE SEQUENCE [LARGE SCALE GENOMIC DNA]</scope>
    <source>
        <strain evidence="2 3">DSM 19625</strain>
    </source>
</reference>
<name>A0A1W2EGQ3_9SPHI</name>
<dbReference type="AlphaFoldDB" id="A0A1W2EGQ3"/>
<sequence length="177" mass="20491">MSFSSPKFLKGSIILALIDLLIIWLWAINSDHGPESAMVVYIVVPFAFAINIIIGVILFFTKRVYSPMFFINCIVASVITYWIFTLELSNQYKEPFNAWSFNFQDTTFKITKWNKYNEFSISYSKNPRSSTGFLDGKCEQKKDTLLLIANSKSMRIHHGKLYNFRKSKNPISLKICD</sequence>
<proteinExistence type="predicted"/>
<organism evidence="2 3">
    <name type="scientific">Pedobacter nyackensis</name>
    <dbReference type="NCBI Taxonomy" id="475255"/>
    <lineage>
        <taxon>Bacteria</taxon>
        <taxon>Pseudomonadati</taxon>
        <taxon>Bacteroidota</taxon>
        <taxon>Sphingobacteriia</taxon>
        <taxon>Sphingobacteriales</taxon>
        <taxon>Sphingobacteriaceae</taxon>
        <taxon>Pedobacter</taxon>
    </lineage>
</organism>
<dbReference type="EMBL" id="FWYB01000012">
    <property type="protein sequence ID" value="SMD08867.1"/>
    <property type="molecule type" value="Genomic_DNA"/>
</dbReference>
<accession>A0A1W2EGQ3</accession>
<evidence type="ECO:0000256" key="1">
    <source>
        <dbReference type="SAM" id="Phobius"/>
    </source>
</evidence>
<dbReference type="OrthoDB" id="1255331at2"/>
<protein>
    <submittedName>
        <fullName evidence="2">Uncharacterized protein</fullName>
    </submittedName>
</protein>
<keyword evidence="1" id="KW-1133">Transmembrane helix</keyword>
<keyword evidence="1" id="KW-0472">Membrane</keyword>
<keyword evidence="1" id="KW-0812">Transmembrane</keyword>
<gene>
    <name evidence="2" type="ORF">SAMN04488101_11272</name>
</gene>
<dbReference type="STRING" id="475255.SAMN04488101_11272"/>
<keyword evidence="3" id="KW-1185">Reference proteome</keyword>
<feature type="transmembrane region" description="Helical" evidence="1">
    <location>
        <begin position="39"/>
        <end position="60"/>
    </location>
</feature>
<dbReference type="Proteomes" id="UP000192678">
    <property type="component" value="Unassembled WGS sequence"/>
</dbReference>
<feature type="transmembrane region" description="Helical" evidence="1">
    <location>
        <begin position="67"/>
        <end position="84"/>
    </location>
</feature>
<evidence type="ECO:0000313" key="2">
    <source>
        <dbReference type="EMBL" id="SMD08867.1"/>
    </source>
</evidence>
<feature type="transmembrane region" description="Helical" evidence="1">
    <location>
        <begin position="7"/>
        <end position="27"/>
    </location>
</feature>
<dbReference type="RefSeq" id="WP_084291084.1">
    <property type="nucleotide sequence ID" value="NZ_FWYB01000012.1"/>
</dbReference>